<protein>
    <submittedName>
        <fullName evidence="2">Retinol dehydrogenase 12 (Double substrate specificity short-chain dehydrogenase/reductase 2)</fullName>
    </submittedName>
</protein>
<dbReference type="PANTHER" id="PTHR43157:SF31">
    <property type="entry name" value="PHOSPHATIDYLINOSITOL-GLYCAN BIOSYNTHESIS CLASS F PROTEIN"/>
    <property type="match status" value="1"/>
</dbReference>
<dbReference type="InterPro" id="IPR036291">
    <property type="entry name" value="NAD(P)-bd_dom_sf"/>
</dbReference>
<proteinExistence type="predicted"/>
<organism evidence="2 3">
    <name type="scientific">Durusdinium trenchii</name>
    <dbReference type="NCBI Taxonomy" id="1381693"/>
    <lineage>
        <taxon>Eukaryota</taxon>
        <taxon>Sar</taxon>
        <taxon>Alveolata</taxon>
        <taxon>Dinophyceae</taxon>
        <taxon>Suessiales</taxon>
        <taxon>Symbiodiniaceae</taxon>
        <taxon>Durusdinium</taxon>
    </lineage>
</organism>
<evidence type="ECO:0000256" key="1">
    <source>
        <dbReference type="ARBA" id="ARBA00023002"/>
    </source>
</evidence>
<dbReference type="Proteomes" id="UP001642464">
    <property type="component" value="Unassembled WGS sequence"/>
</dbReference>
<dbReference type="PANTHER" id="PTHR43157">
    <property type="entry name" value="PHOSPHATIDYLINOSITOL-GLYCAN BIOSYNTHESIS CLASS F PROTEIN-RELATED"/>
    <property type="match status" value="1"/>
</dbReference>
<evidence type="ECO:0000313" key="2">
    <source>
        <dbReference type="EMBL" id="CAK9022887.1"/>
    </source>
</evidence>
<dbReference type="PRINTS" id="PR00081">
    <property type="entry name" value="GDHRDH"/>
</dbReference>
<gene>
    <name evidence="2" type="ORF">SCF082_LOCUS15964</name>
</gene>
<evidence type="ECO:0000313" key="3">
    <source>
        <dbReference type="Proteomes" id="UP001642464"/>
    </source>
</evidence>
<dbReference type="SUPFAM" id="SSF51735">
    <property type="entry name" value="NAD(P)-binding Rossmann-fold domains"/>
    <property type="match status" value="1"/>
</dbReference>
<comment type="caution">
    <text evidence="2">The sequence shown here is derived from an EMBL/GenBank/DDBJ whole genome shotgun (WGS) entry which is preliminary data.</text>
</comment>
<reference evidence="2 3" key="1">
    <citation type="submission" date="2024-02" db="EMBL/GenBank/DDBJ databases">
        <authorList>
            <person name="Chen Y."/>
            <person name="Shah S."/>
            <person name="Dougan E. K."/>
            <person name="Thang M."/>
            <person name="Chan C."/>
        </authorList>
    </citation>
    <scope>NUCLEOTIDE SEQUENCE [LARGE SCALE GENOMIC DNA]</scope>
</reference>
<dbReference type="InterPro" id="IPR002347">
    <property type="entry name" value="SDR_fam"/>
</dbReference>
<keyword evidence="3" id="KW-1185">Reference proteome</keyword>
<dbReference type="Pfam" id="PF00106">
    <property type="entry name" value="adh_short"/>
    <property type="match status" value="1"/>
</dbReference>
<sequence length="372" mass="40410">MATTSSKASANRMAKIKALFGCMFVPYLVAAVGVGWQAVTVPALGELEQVDLRGKTVIITGSTSGLGQAQAEVMAAWNASLVLPVRDMKKGKALQERLQQENPSAPPPVVMEMDLASLESVRAFADQYTGPVDVLVHNAAVLGTGELIRTQDGFEECSQVNYLSPFLLTSLLLPRLEQSEEARIVHVSAKAHEWGKISVEEFRRRKVLDLEFPKRQMRMLGNLGGSYADSKLAQVLFSQALARRLPANVVTHSLHPAIVQTPLVQSLSQPGLQTYLHDYIMLPVLRLTGFAQSEEDGPKTQIHVSTHPAVQAVSGRYYSALAPPLVNCGREAEDCGWSSISATASDRFLQEELFEASCELLGLTTGLCGRQP</sequence>
<name>A0ABP0K7W5_9DINO</name>
<keyword evidence="1" id="KW-0560">Oxidoreductase</keyword>
<accession>A0ABP0K7W5</accession>
<dbReference type="Gene3D" id="3.40.50.720">
    <property type="entry name" value="NAD(P)-binding Rossmann-like Domain"/>
    <property type="match status" value="1"/>
</dbReference>
<dbReference type="EMBL" id="CAXAMM010010269">
    <property type="protein sequence ID" value="CAK9022887.1"/>
    <property type="molecule type" value="Genomic_DNA"/>
</dbReference>